<evidence type="ECO:0000313" key="2">
    <source>
        <dbReference type="Proteomes" id="UP000323142"/>
    </source>
</evidence>
<proteinExistence type="predicted"/>
<keyword evidence="2" id="KW-1185">Reference proteome</keyword>
<sequence>MHKFKVGQIVSLSGAMRNDMLQAYEVIRQLPADASGMRHYHVKGVATGGERAAREADLTAFEPSAGPGVGRK</sequence>
<name>A0A5B2VBX8_9HYPH</name>
<dbReference type="AlphaFoldDB" id="A0A5B2VBX8"/>
<evidence type="ECO:0000313" key="1">
    <source>
        <dbReference type="EMBL" id="KAA2236474.1"/>
    </source>
</evidence>
<dbReference type="EMBL" id="VUOA01000027">
    <property type="protein sequence ID" value="KAA2236474.1"/>
    <property type="molecule type" value="Genomic_DNA"/>
</dbReference>
<protein>
    <submittedName>
        <fullName evidence="1">Uncharacterized protein</fullName>
    </submittedName>
</protein>
<comment type="caution">
    <text evidence="1">The sequence shown here is derived from an EMBL/GenBank/DDBJ whole genome shotgun (WGS) entry which is preliminary data.</text>
</comment>
<gene>
    <name evidence="1" type="ORF">F0L46_15145</name>
</gene>
<dbReference type="OrthoDB" id="8162521at2"/>
<organism evidence="1 2">
    <name type="scientific">Salinarimonas soli</name>
    <dbReference type="NCBI Taxonomy" id="1638099"/>
    <lineage>
        <taxon>Bacteria</taxon>
        <taxon>Pseudomonadati</taxon>
        <taxon>Pseudomonadota</taxon>
        <taxon>Alphaproteobacteria</taxon>
        <taxon>Hyphomicrobiales</taxon>
        <taxon>Salinarimonadaceae</taxon>
        <taxon>Salinarimonas</taxon>
    </lineage>
</organism>
<reference evidence="1 2" key="1">
    <citation type="submission" date="2019-09" db="EMBL/GenBank/DDBJ databases">
        <title>Salinarimonas rosea gen. nov., sp. nov., a new member of the a-2 subgroup of the Proteobacteria.</title>
        <authorList>
            <person name="Liu J."/>
        </authorList>
    </citation>
    <scope>NUCLEOTIDE SEQUENCE [LARGE SCALE GENOMIC DNA]</scope>
    <source>
        <strain evidence="1 2">BN140002</strain>
    </source>
</reference>
<accession>A0A5B2VBX8</accession>
<dbReference type="Proteomes" id="UP000323142">
    <property type="component" value="Unassembled WGS sequence"/>
</dbReference>
<reference evidence="1 2" key="2">
    <citation type="submission" date="2019-09" db="EMBL/GenBank/DDBJ databases">
        <authorList>
            <person name="Jin C."/>
        </authorList>
    </citation>
    <scope>NUCLEOTIDE SEQUENCE [LARGE SCALE GENOMIC DNA]</scope>
    <source>
        <strain evidence="1 2">BN140002</strain>
    </source>
</reference>